<dbReference type="Pfam" id="PF01464">
    <property type="entry name" value="SLT"/>
    <property type="match status" value="1"/>
</dbReference>
<gene>
    <name evidence="3" type="ORF">Tsumi_00420</name>
</gene>
<reference evidence="3 4" key="1">
    <citation type="journal article" date="2025" name="Int. J. Syst. Evol. Microbiol.">
        <title>Desulfovibrio falkowii sp. nov., Porphyromonas miyakawae sp. nov., Mediterraneibacter flintii sp. nov. and Owariibacterium komagatae gen. nov., sp. nov., isolated from human faeces.</title>
        <authorList>
            <person name="Hamaguchi T."/>
            <person name="Ohara M."/>
            <person name="Hisatomi A."/>
            <person name="Sekiguchi K."/>
            <person name="Takeda J.I."/>
            <person name="Ueyama J."/>
            <person name="Ito M."/>
            <person name="Nishiwaki H."/>
            <person name="Ogi T."/>
            <person name="Hirayama M."/>
            <person name="Ohkuma M."/>
            <person name="Sakamoto M."/>
            <person name="Ohno K."/>
        </authorList>
    </citation>
    <scope>NUCLEOTIDE SEQUENCE [LARGE SCALE GENOMIC DNA]</scope>
    <source>
        <strain evidence="3 4">13CB11C</strain>
    </source>
</reference>
<dbReference type="CDD" id="cd16894">
    <property type="entry name" value="MltD-like"/>
    <property type="match status" value="1"/>
</dbReference>
<dbReference type="SMART" id="SM00257">
    <property type="entry name" value="LysM"/>
    <property type="match status" value="1"/>
</dbReference>
<dbReference type="CDD" id="cd00118">
    <property type="entry name" value="LysM"/>
    <property type="match status" value="1"/>
</dbReference>
<dbReference type="InterPro" id="IPR036779">
    <property type="entry name" value="LysM_dom_sf"/>
</dbReference>
<dbReference type="SUPFAM" id="SSF53955">
    <property type="entry name" value="Lysozyme-like"/>
    <property type="match status" value="1"/>
</dbReference>
<feature type="domain" description="LysM" evidence="2">
    <location>
        <begin position="378"/>
        <end position="423"/>
    </location>
</feature>
<dbReference type="PROSITE" id="PS00922">
    <property type="entry name" value="TRANSGLYCOSYLASE"/>
    <property type="match status" value="1"/>
</dbReference>
<accession>A0ABQ0DZU1</accession>
<evidence type="ECO:0000259" key="2">
    <source>
        <dbReference type="PROSITE" id="PS51782"/>
    </source>
</evidence>
<comment type="caution">
    <text evidence="3">The sequence shown here is derived from an EMBL/GenBank/DDBJ whole genome shotgun (WGS) entry which is preliminary data.</text>
</comment>
<comment type="similarity">
    <text evidence="1">Belongs to the transglycosylase Slt family.</text>
</comment>
<dbReference type="SUPFAM" id="SSF54106">
    <property type="entry name" value="LysM domain"/>
    <property type="match status" value="1"/>
</dbReference>
<protein>
    <submittedName>
        <fullName evidence="3">Lytic transglycosylase domain-containing protein</fullName>
    </submittedName>
</protein>
<dbReference type="InterPro" id="IPR018392">
    <property type="entry name" value="LysM"/>
</dbReference>
<dbReference type="Gene3D" id="3.10.350.10">
    <property type="entry name" value="LysM domain"/>
    <property type="match status" value="1"/>
</dbReference>
<sequence>MQFHRLIRHAIVFFSLTLVIVSPLISQTHKPITSSCEIVVPSQLEADAVELLRKWHRSYSAQPLNINTNNDQKAGSTPRTQFNDADVSTWLSKLPTEIDVTYNSSVQKGIDLFLKKKRRMIPSMLSLGNYYFPLIETIFDKYEIPTELKYLALIESGLDPSATSRSGAKGLWQFMLPTAKAYGLEVNGLVDERMDPQKSTEAAAKHLKDLYQVYGDWLMVIAAYNCGIGNVNKAIRKSGGKSSFWGIYNYLPHQTRDYVPLFVGAYYTMHYHNEYDLHEDEAALPCDVDTIYIRDRYSISSLANASSISESLFKMINPQFKASYIPGDIHPYAIKLPIAAITRLEQSDLMLSAPGKQDPIKRDKIIVQEVTINTNPNRSYTVKRGDSLYSIARRHNVTIEALMRINDIKSVTVKLIPGKELSIPEVD</sequence>
<dbReference type="PROSITE" id="PS51782">
    <property type="entry name" value="LYSM"/>
    <property type="match status" value="1"/>
</dbReference>
<keyword evidence="4" id="KW-1185">Reference proteome</keyword>
<name>A0ABQ0DZU1_9PORP</name>
<dbReference type="InterPro" id="IPR000189">
    <property type="entry name" value="Transglyc_AS"/>
</dbReference>
<dbReference type="Proteomes" id="UP001628220">
    <property type="component" value="Unassembled WGS sequence"/>
</dbReference>
<dbReference type="Gene3D" id="1.10.530.10">
    <property type="match status" value="1"/>
</dbReference>
<evidence type="ECO:0000313" key="3">
    <source>
        <dbReference type="EMBL" id="GAB1250938.1"/>
    </source>
</evidence>
<dbReference type="InterPro" id="IPR008258">
    <property type="entry name" value="Transglycosylase_SLT_dom_1"/>
</dbReference>
<evidence type="ECO:0000313" key="4">
    <source>
        <dbReference type="Proteomes" id="UP001628220"/>
    </source>
</evidence>
<dbReference type="Pfam" id="PF01476">
    <property type="entry name" value="LysM"/>
    <property type="match status" value="1"/>
</dbReference>
<dbReference type="PANTHER" id="PTHR37423:SF2">
    <property type="entry name" value="MEMBRANE-BOUND LYTIC MUREIN TRANSGLYCOSYLASE C"/>
    <property type="match status" value="1"/>
</dbReference>
<organism evidence="3 4">
    <name type="scientific">Porphyromonas miyakawae</name>
    <dbReference type="NCBI Taxonomy" id="3137470"/>
    <lineage>
        <taxon>Bacteria</taxon>
        <taxon>Pseudomonadati</taxon>
        <taxon>Bacteroidota</taxon>
        <taxon>Bacteroidia</taxon>
        <taxon>Bacteroidales</taxon>
        <taxon>Porphyromonadaceae</taxon>
        <taxon>Porphyromonas</taxon>
    </lineage>
</organism>
<evidence type="ECO:0000256" key="1">
    <source>
        <dbReference type="ARBA" id="ARBA00007734"/>
    </source>
</evidence>
<proteinExistence type="inferred from homology"/>
<dbReference type="InterPro" id="IPR023346">
    <property type="entry name" value="Lysozyme-like_dom_sf"/>
</dbReference>
<dbReference type="PANTHER" id="PTHR37423">
    <property type="entry name" value="SOLUBLE LYTIC MUREIN TRANSGLYCOSYLASE-RELATED"/>
    <property type="match status" value="1"/>
</dbReference>
<dbReference type="EMBL" id="BAAFSF010000001">
    <property type="protein sequence ID" value="GAB1250938.1"/>
    <property type="molecule type" value="Genomic_DNA"/>
</dbReference>